<dbReference type="SMART" id="SM00192">
    <property type="entry name" value="LDLa"/>
    <property type="match status" value="1"/>
</dbReference>
<dbReference type="GeneID" id="110206032"/>
<keyword evidence="4" id="KW-0812">Transmembrane</keyword>
<dbReference type="Pfam" id="PF00057">
    <property type="entry name" value="Ldl_recept_a"/>
    <property type="match status" value="1"/>
</dbReference>
<feature type="signal peptide" evidence="5">
    <location>
        <begin position="1"/>
        <end position="29"/>
    </location>
</feature>
<dbReference type="SUPFAM" id="SSF49854">
    <property type="entry name" value="Spermadhesin, CUB domain"/>
    <property type="match status" value="1"/>
</dbReference>
<keyword evidence="4" id="KW-1133">Transmembrane helix</keyword>
<keyword evidence="1" id="KW-1015">Disulfide bond</keyword>
<dbReference type="KEGG" id="pcw:110206032"/>
<keyword evidence="7" id="KW-0449">Lipoprotein</keyword>
<dbReference type="InterPro" id="IPR035914">
    <property type="entry name" value="Sperma_CUB_dom_sf"/>
</dbReference>
<evidence type="ECO:0000256" key="3">
    <source>
        <dbReference type="SAM" id="MobiDB-lite"/>
    </source>
</evidence>
<dbReference type="CDD" id="cd00112">
    <property type="entry name" value="LDLa"/>
    <property type="match status" value="1"/>
</dbReference>
<keyword evidence="7" id="KW-0675">Receptor</keyword>
<evidence type="ECO:0000313" key="6">
    <source>
        <dbReference type="Proteomes" id="UP000515140"/>
    </source>
</evidence>
<dbReference type="PANTHER" id="PTHR24652:SF67">
    <property type="entry name" value="LOW-DENSITY LIPOPROTEIN RECEPTOR CLASS A DOMAIN-CONTAINING PROTEIN 2"/>
    <property type="match status" value="1"/>
</dbReference>
<accession>A0A6P5K0N6</accession>
<dbReference type="Proteomes" id="UP000515140">
    <property type="component" value="Unplaced"/>
</dbReference>
<organism evidence="6 7">
    <name type="scientific">Phascolarctos cinereus</name>
    <name type="common">Koala</name>
    <dbReference type="NCBI Taxonomy" id="38626"/>
    <lineage>
        <taxon>Eukaryota</taxon>
        <taxon>Metazoa</taxon>
        <taxon>Chordata</taxon>
        <taxon>Craniata</taxon>
        <taxon>Vertebrata</taxon>
        <taxon>Euteleostomi</taxon>
        <taxon>Mammalia</taxon>
        <taxon>Metatheria</taxon>
        <taxon>Diprotodontia</taxon>
        <taxon>Phascolarctidae</taxon>
        <taxon>Phascolarctos</taxon>
    </lineage>
</organism>
<evidence type="ECO:0000256" key="4">
    <source>
        <dbReference type="SAM" id="Phobius"/>
    </source>
</evidence>
<dbReference type="InParanoid" id="A0A6P5K0N6"/>
<proteinExistence type="predicted"/>
<dbReference type="PROSITE" id="PS50068">
    <property type="entry name" value="LDLRA_2"/>
    <property type="match status" value="1"/>
</dbReference>
<gene>
    <name evidence="7" type="primary">LDLRAD2</name>
</gene>
<dbReference type="Gene3D" id="4.10.400.10">
    <property type="entry name" value="Low-density Lipoprotein Receptor"/>
    <property type="match status" value="1"/>
</dbReference>
<keyword evidence="6" id="KW-1185">Reference proteome</keyword>
<keyword evidence="4" id="KW-0472">Membrane</keyword>
<keyword evidence="5" id="KW-0732">Signal</keyword>
<evidence type="ECO:0000256" key="1">
    <source>
        <dbReference type="ARBA" id="ARBA00023157"/>
    </source>
</evidence>
<dbReference type="Gene3D" id="2.60.120.290">
    <property type="entry name" value="Spermadhesin, CUB domain"/>
    <property type="match status" value="1"/>
</dbReference>
<dbReference type="InterPro" id="IPR002172">
    <property type="entry name" value="LDrepeatLR_classA_rpt"/>
</dbReference>
<comment type="caution">
    <text evidence="2">Lacks conserved residue(s) required for the propagation of feature annotation.</text>
</comment>
<dbReference type="SUPFAM" id="SSF57424">
    <property type="entry name" value="LDL receptor-like module"/>
    <property type="match status" value="1"/>
</dbReference>
<sequence length="417" mass="44988">MSCLKPRPPFLGLPPSLLLLGALLPAASALEAVNLVDFCDQMLQGDGMIVRSHPDSRKFYFVAIETDCWLTVQAASPQDRVLFQFRFFLVYSLTQPASSELPQTTTSGLSQPREDLCTSGSYLQFYDGPAKEGPRLGNPLCGLTIPGPVLSTGRSLSLRLVTRGQQPRVDFVGDFTSFRLALLIPGSSISTCGLGFYFLCHNKRCIPQSLVCDTWDIDNCGDGSDQTSHPPASCRAERTITPIVQRRKLRLRELNDKAVTMANPTSPVFWMTQGTLNPSSRSGGNGEPKKSWPALQDRSATGQRSPRTLLASLVLLGSGGAVAGLLWWWCCCCPGWTLARTRASKLLPRYSSIYTTCCPLGLPGCLCSGRVTPQGVAAEQVGQAGGQGPTTRALPTALASGGIYLKPSDFPTHNQML</sequence>
<dbReference type="AlphaFoldDB" id="A0A6P5K0N6"/>
<dbReference type="CTD" id="401944"/>
<dbReference type="InterPro" id="IPR036055">
    <property type="entry name" value="LDL_receptor-like_sf"/>
</dbReference>
<dbReference type="FunCoup" id="A0A6P5K0N6">
    <property type="interactions" value="22"/>
</dbReference>
<feature type="region of interest" description="Disordered" evidence="3">
    <location>
        <begin position="277"/>
        <end position="300"/>
    </location>
</feature>
<feature type="transmembrane region" description="Helical" evidence="4">
    <location>
        <begin position="308"/>
        <end position="329"/>
    </location>
</feature>
<evidence type="ECO:0000256" key="5">
    <source>
        <dbReference type="SAM" id="SignalP"/>
    </source>
</evidence>
<feature type="chain" id="PRO_5027774699" evidence="5">
    <location>
        <begin position="30"/>
        <end position="417"/>
    </location>
</feature>
<dbReference type="PANTHER" id="PTHR24652">
    <property type="entry name" value="LOW-DENSITY LIPOPROTEIN RECEPTOR CLASS A DOMAIN-CONTAINING PROTEIN 2"/>
    <property type="match status" value="1"/>
</dbReference>
<evidence type="ECO:0000313" key="7">
    <source>
        <dbReference type="RefSeq" id="XP_020838679.1"/>
    </source>
</evidence>
<reference evidence="7" key="1">
    <citation type="submission" date="2025-08" db="UniProtKB">
        <authorList>
            <consortium name="RefSeq"/>
        </authorList>
    </citation>
    <scope>IDENTIFICATION</scope>
    <source>
        <tissue evidence="7">Spleen</tissue>
    </source>
</reference>
<dbReference type="InterPro" id="IPR042333">
    <property type="entry name" value="LRAD2/Mig-13-like"/>
</dbReference>
<protein>
    <submittedName>
        <fullName evidence="7">Low-density lipoprotein receptor class A domain-containing protein 2 isoform X1</fullName>
    </submittedName>
</protein>
<name>A0A6P5K0N6_PHACI</name>
<dbReference type="RefSeq" id="XP_020838679.1">
    <property type="nucleotide sequence ID" value="XM_020983020.1"/>
</dbReference>
<evidence type="ECO:0000256" key="2">
    <source>
        <dbReference type="PROSITE-ProRule" id="PRU00124"/>
    </source>
</evidence>